<organism evidence="2">
    <name type="scientific">marine metagenome</name>
    <dbReference type="NCBI Taxonomy" id="408172"/>
    <lineage>
        <taxon>unclassified sequences</taxon>
        <taxon>metagenomes</taxon>
        <taxon>ecological metagenomes</taxon>
    </lineage>
</organism>
<reference evidence="2" key="1">
    <citation type="submission" date="2018-05" db="EMBL/GenBank/DDBJ databases">
        <authorList>
            <person name="Lanie J.A."/>
            <person name="Ng W.-L."/>
            <person name="Kazmierczak K.M."/>
            <person name="Andrzejewski T.M."/>
            <person name="Davidsen T.M."/>
            <person name="Wayne K.J."/>
            <person name="Tettelin H."/>
            <person name="Glass J.I."/>
            <person name="Rusch D."/>
            <person name="Podicherti R."/>
            <person name="Tsui H.-C.T."/>
            <person name="Winkler M.E."/>
        </authorList>
    </citation>
    <scope>NUCLEOTIDE SEQUENCE</scope>
</reference>
<dbReference type="PANTHER" id="PTHR22916:SF3">
    <property type="entry name" value="UDP-GLCNAC:BETAGAL BETA-1,3-N-ACETYLGLUCOSAMINYLTRANSFERASE-LIKE PROTEIN 1"/>
    <property type="match status" value="1"/>
</dbReference>
<name>A0A382HR77_9ZZZZ</name>
<dbReference type="InterPro" id="IPR001173">
    <property type="entry name" value="Glyco_trans_2-like"/>
</dbReference>
<evidence type="ECO:0000313" key="2">
    <source>
        <dbReference type="EMBL" id="SVB89001.1"/>
    </source>
</evidence>
<accession>A0A382HR77</accession>
<gene>
    <name evidence="2" type="ORF">METZ01_LOCUS241855</name>
</gene>
<dbReference type="Pfam" id="PF00535">
    <property type="entry name" value="Glycos_transf_2"/>
    <property type="match status" value="1"/>
</dbReference>
<feature type="domain" description="Glycosyltransferase 2-like" evidence="1">
    <location>
        <begin position="2"/>
        <end position="106"/>
    </location>
</feature>
<dbReference type="GO" id="GO:0016758">
    <property type="term" value="F:hexosyltransferase activity"/>
    <property type="evidence" value="ECO:0007669"/>
    <property type="project" value="UniProtKB-ARBA"/>
</dbReference>
<dbReference type="SUPFAM" id="SSF53448">
    <property type="entry name" value="Nucleotide-diphospho-sugar transferases"/>
    <property type="match status" value="1"/>
</dbReference>
<proteinExistence type="predicted"/>
<sequence>MVVDNKSTDNSLEIVDELKNEFPNLRLIKNQDNVGRIQNWNVCLKNCNSKYITFLFINDLISKHNNIHQILEILDSDDSVSLSLSPVIKKDNNTEYLKRKYFDNPVKCSSKKISEYSLKRGLFPFGFIESNIYRVEDIKNAKSYFLDDFPFNADEIFSYSQVVMREYVLFNHQPQIEWLVVEDRTFGKIRLEDEIQEYYKT</sequence>
<dbReference type="EMBL" id="UINC01062406">
    <property type="protein sequence ID" value="SVB89001.1"/>
    <property type="molecule type" value="Genomic_DNA"/>
</dbReference>
<dbReference type="Gene3D" id="3.90.550.10">
    <property type="entry name" value="Spore Coat Polysaccharide Biosynthesis Protein SpsA, Chain A"/>
    <property type="match status" value="1"/>
</dbReference>
<protein>
    <recommendedName>
        <fullName evidence="1">Glycosyltransferase 2-like domain-containing protein</fullName>
    </recommendedName>
</protein>
<feature type="non-terminal residue" evidence="2">
    <location>
        <position position="201"/>
    </location>
</feature>
<dbReference type="InterPro" id="IPR029044">
    <property type="entry name" value="Nucleotide-diphossugar_trans"/>
</dbReference>
<dbReference type="AlphaFoldDB" id="A0A382HR77"/>
<dbReference type="PANTHER" id="PTHR22916">
    <property type="entry name" value="GLYCOSYLTRANSFERASE"/>
    <property type="match status" value="1"/>
</dbReference>
<evidence type="ECO:0000259" key="1">
    <source>
        <dbReference type="Pfam" id="PF00535"/>
    </source>
</evidence>